<dbReference type="AlphaFoldDB" id="A0A077R6K6"/>
<protein>
    <submittedName>
        <fullName evidence="1">Uncharacterized protein</fullName>
    </submittedName>
</protein>
<evidence type="ECO:0000313" key="1">
    <source>
        <dbReference type="EMBL" id="CDI54613.1"/>
    </source>
</evidence>
<sequence length="82" mass="9281">MPAKSATQLCLGAPPIQEMQHDHRGLQSTIKSFFGYHFFFTAHNVVKGNVLLLLIGKILVYKAMVMYKGAKGWNAWRSCRNI</sequence>
<dbReference type="EMBL" id="HG529620">
    <property type="protein sequence ID" value="CDI54613.1"/>
    <property type="molecule type" value="Genomic_DNA"/>
</dbReference>
<organism evidence="1">
    <name type="scientific">Melanopsichium pennsylvanicum 4</name>
    <dbReference type="NCBI Taxonomy" id="1398559"/>
    <lineage>
        <taxon>Eukaryota</taxon>
        <taxon>Fungi</taxon>
        <taxon>Dikarya</taxon>
        <taxon>Basidiomycota</taxon>
        <taxon>Ustilaginomycotina</taxon>
        <taxon>Ustilaginomycetes</taxon>
        <taxon>Ustilaginales</taxon>
        <taxon>Ustilaginaceae</taxon>
        <taxon>Melanopsichium</taxon>
    </lineage>
</organism>
<proteinExistence type="predicted"/>
<reference evidence="1" key="1">
    <citation type="journal article" date="2014" name="Genome Biol. Evol.">
        <title>Gene Loss Rather Than Gene Gain Is Associated with a Host Jump from Monocots to Dicots in the Smut Fungus Melanopsichium pennsylvanicum.</title>
        <authorList>
            <person name="Sharma R."/>
            <person name="Mishra B."/>
            <person name="Runge F."/>
            <person name="Thines M."/>
        </authorList>
    </citation>
    <scope>NUCLEOTIDE SEQUENCE</scope>
    <source>
        <strain evidence="1">4</strain>
    </source>
</reference>
<name>A0A077R6K6_9BASI</name>
<accession>A0A077R6K6</accession>